<comment type="caution">
    <text evidence="5">The sequence shown here is derived from an EMBL/GenBank/DDBJ whole genome shotgun (WGS) entry which is preliminary data.</text>
</comment>
<feature type="repeat" description="ANK" evidence="3">
    <location>
        <begin position="109"/>
        <end position="138"/>
    </location>
</feature>
<evidence type="ECO:0000256" key="3">
    <source>
        <dbReference type="PROSITE-ProRule" id="PRU00023"/>
    </source>
</evidence>
<dbReference type="Gene3D" id="1.25.40.20">
    <property type="entry name" value="Ankyrin repeat-containing domain"/>
    <property type="match status" value="2"/>
</dbReference>
<dbReference type="InterPro" id="IPR036770">
    <property type="entry name" value="Ankyrin_rpt-contain_sf"/>
</dbReference>
<dbReference type="Proteomes" id="UP001162483">
    <property type="component" value="Unassembled WGS sequence"/>
</dbReference>
<dbReference type="Pfam" id="PF13637">
    <property type="entry name" value="Ank_4"/>
    <property type="match status" value="1"/>
</dbReference>
<reference evidence="5" key="1">
    <citation type="submission" date="2023-05" db="EMBL/GenBank/DDBJ databases">
        <authorList>
            <person name="Stuckert A."/>
        </authorList>
    </citation>
    <scope>NUCLEOTIDE SEQUENCE</scope>
</reference>
<protein>
    <recommendedName>
        <fullName evidence="7">Ankyrin repeat domain-containing protein</fullName>
    </recommendedName>
</protein>
<feature type="compositionally biased region" description="Polar residues" evidence="4">
    <location>
        <begin position="18"/>
        <end position="35"/>
    </location>
</feature>
<feature type="repeat" description="ANK" evidence="3">
    <location>
        <begin position="139"/>
        <end position="171"/>
    </location>
</feature>
<dbReference type="SUPFAM" id="SSF48403">
    <property type="entry name" value="Ankyrin repeat"/>
    <property type="match status" value="1"/>
</dbReference>
<evidence type="ECO:0000256" key="4">
    <source>
        <dbReference type="SAM" id="MobiDB-lite"/>
    </source>
</evidence>
<feature type="repeat" description="ANK" evidence="3">
    <location>
        <begin position="173"/>
        <end position="205"/>
    </location>
</feature>
<name>A0ABN9F123_9NEOB</name>
<feature type="repeat" description="ANK" evidence="3">
    <location>
        <begin position="209"/>
        <end position="241"/>
    </location>
</feature>
<dbReference type="PRINTS" id="PR01415">
    <property type="entry name" value="ANKYRIN"/>
</dbReference>
<dbReference type="InterPro" id="IPR002110">
    <property type="entry name" value="Ankyrin_rpt"/>
</dbReference>
<evidence type="ECO:0000313" key="6">
    <source>
        <dbReference type="Proteomes" id="UP001162483"/>
    </source>
</evidence>
<evidence type="ECO:0008006" key="7">
    <source>
        <dbReference type="Google" id="ProtNLM"/>
    </source>
</evidence>
<dbReference type="InterPro" id="IPR050776">
    <property type="entry name" value="Ank_Repeat/CDKN_Inhibitor"/>
</dbReference>
<dbReference type="EMBL" id="CATNWA010016164">
    <property type="protein sequence ID" value="CAI9590438.1"/>
    <property type="molecule type" value="Genomic_DNA"/>
</dbReference>
<proteinExistence type="predicted"/>
<gene>
    <name evidence="5" type="ORF">SPARVUS_LOCUS11041388</name>
</gene>
<dbReference type="Pfam" id="PF12796">
    <property type="entry name" value="Ank_2"/>
    <property type="match status" value="2"/>
</dbReference>
<feature type="region of interest" description="Disordered" evidence="4">
    <location>
        <begin position="18"/>
        <end position="45"/>
    </location>
</feature>
<keyword evidence="1" id="KW-0677">Repeat</keyword>
<organism evidence="5 6">
    <name type="scientific">Staurois parvus</name>
    <dbReference type="NCBI Taxonomy" id="386267"/>
    <lineage>
        <taxon>Eukaryota</taxon>
        <taxon>Metazoa</taxon>
        <taxon>Chordata</taxon>
        <taxon>Craniata</taxon>
        <taxon>Vertebrata</taxon>
        <taxon>Euteleostomi</taxon>
        <taxon>Amphibia</taxon>
        <taxon>Batrachia</taxon>
        <taxon>Anura</taxon>
        <taxon>Neobatrachia</taxon>
        <taxon>Ranoidea</taxon>
        <taxon>Ranidae</taxon>
        <taxon>Staurois</taxon>
    </lineage>
</organism>
<evidence type="ECO:0000313" key="5">
    <source>
        <dbReference type="EMBL" id="CAI9590438.1"/>
    </source>
</evidence>
<dbReference type="SMART" id="SM00248">
    <property type="entry name" value="ANK"/>
    <property type="match status" value="5"/>
</dbReference>
<feature type="non-terminal residue" evidence="5">
    <location>
        <position position="242"/>
    </location>
</feature>
<evidence type="ECO:0000256" key="2">
    <source>
        <dbReference type="ARBA" id="ARBA00023043"/>
    </source>
</evidence>
<keyword evidence="2 3" id="KW-0040">ANK repeat</keyword>
<dbReference type="PROSITE" id="PS50088">
    <property type="entry name" value="ANK_REPEAT"/>
    <property type="match status" value="4"/>
</dbReference>
<evidence type="ECO:0000256" key="1">
    <source>
        <dbReference type="ARBA" id="ARBA00022737"/>
    </source>
</evidence>
<keyword evidence="6" id="KW-1185">Reference proteome</keyword>
<sequence length="242" mass="26682">MLLLQILTGGFPIQFSKASTQTEQSRSMESNSVTRQESEEEDEKASLEKEAFIALEYLLDNNADPSLRDKQGYAAVHYAAAFGNRQNLELLLEMSFNCLDDVESTVPVSPLHLAAYYGHYDALKTLAETLVNLDVRDHKGRTALYLATERGFTECVEVLMSHGASPLIKDRKKKWTPLHVAAASGNTDVLHLLIDSSERLDIADVTDAHGQTPLMLAVMNGHVDCVHLLLEKGATVDAGDKR</sequence>
<dbReference type="PANTHER" id="PTHR24201">
    <property type="entry name" value="ANK_REP_REGION DOMAIN-CONTAINING PROTEIN"/>
    <property type="match status" value="1"/>
</dbReference>
<dbReference type="PROSITE" id="PS50297">
    <property type="entry name" value="ANK_REP_REGION"/>
    <property type="match status" value="4"/>
</dbReference>
<accession>A0ABN9F123</accession>